<dbReference type="NCBIfam" id="NF005546">
    <property type="entry name" value="PRK07208.1-2"/>
    <property type="match status" value="1"/>
</dbReference>
<dbReference type="PANTHER" id="PTHR21197">
    <property type="entry name" value="UDP-GALACTOPYRANOSE MUTASE"/>
    <property type="match status" value="1"/>
</dbReference>
<dbReference type="InterPro" id="IPR002937">
    <property type="entry name" value="Amino_oxidase"/>
</dbReference>
<feature type="region of interest" description="Disordered" evidence="1">
    <location>
        <begin position="499"/>
        <end position="525"/>
    </location>
</feature>
<gene>
    <name evidence="3" type="ORF">TsocGM_16050</name>
</gene>
<protein>
    <submittedName>
        <fullName evidence="3">NAD(P)/FAD-dependent oxidoreductase</fullName>
    </submittedName>
</protein>
<dbReference type="GO" id="GO:0050660">
    <property type="term" value="F:flavin adenine dinucleotide binding"/>
    <property type="evidence" value="ECO:0007669"/>
    <property type="project" value="TreeGrafter"/>
</dbReference>
<evidence type="ECO:0000259" key="2">
    <source>
        <dbReference type="Pfam" id="PF01593"/>
    </source>
</evidence>
<dbReference type="GO" id="GO:0016491">
    <property type="term" value="F:oxidoreductase activity"/>
    <property type="evidence" value="ECO:0007669"/>
    <property type="project" value="InterPro"/>
</dbReference>
<sequence length="525" mass="59055">MGSEQPRPTTSRGYLPPHRWQRIGPPEGEAAIVEAFDAVVAGGGPAGLTAAYELTRHGRRCVVLEADPVRVGGISRTDEYKGYRFDIGGHRFFSKSPEVNAFWDEILGDQLLRRPRLSRIYYDRRFFHYPLRPVDALRKLGPIRSARILASYLKARLRPITPERSFEDWIVNRFGRTLFEIFFKTYTEKVWGMPTSEISADWAAQRIKGLSLIGAALNALGVGRLGKGEVVKTLIEEFKYPRLGPGQMWEAVQARVESGGGSVQLGRRVDRVEHDGRSVSAFVAVEPDGRPTRYRGRHFLSTMPIRHLIAAMSPAAPDEVLAAASGLRYRDFLTVVLIVDRPETFPDTWIYVHDPGVRLGRVQNFKNWSPDLVPDPATSSLGLEYFCFEGDELWTMPDADLIELGRREIDAIGLVPGSSVVDGCVVRMPKAYPVYDEDYRDRVAVVRRWLDRFDNLQLAGRNGMHKYNNQDHSMMTALLAARNMLGLGPYDTWRVNTDAEYHEDGPDDPSADTAGRAVPRRVEAA</sequence>
<dbReference type="GO" id="GO:0005829">
    <property type="term" value="C:cytosol"/>
    <property type="evidence" value="ECO:0007669"/>
    <property type="project" value="TreeGrafter"/>
</dbReference>
<evidence type="ECO:0000313" key="3">
    <source>
        <dbReference type="EMBL" id="RUL86483.1"/>
    </source>
</evidence>
<keyword evidence="4" id="KW-1185">Reference proteome</keyword>
<dbReference type="EMBL" id="RYZH01000031">
    <property type="protein sequence ID" value="RUL86483.1"/>
    <property type="molecule type" value="Genomic_DNA"/>
</dbReference>
<dbReference type="Pfam" id="PF01593">
    <property type="entry name" value="Amino_oxidase"/>
    <property type="match status" value="1"/>
</dbReference>
<name>A0A432MHB5_9BACT</name>
<reference evidence="3 4" key="1">
    <citation type="submission" date="2018-12" db="EMBL/GenBank/DDBJ databases">
        <authorList>
            <person name="Toschakov S.V."/>
        </authorList>
    </citation>
    <scope>NUCLEOTIDE SEQUENCE [LARGE SCALE GENOMIC DNA]</scope>
    <source>
        <strain evidence="3 4">GM2012</strain>
    </source>
</reference>
<dbReference type="Proteomes" id="UP000280296">
    <property type="component" value="Unassembled WGS sequence"/>
</dbReference>
<evidence type="ECO:0000256" key="1">
    <source>
        <dbReference type="SAM" id="MobiDB-lite"/>
    </source>
</evidence>
<comment type="caution">
    <text evidence="3">The sequence shown here is derived from an EMBL/GenBank/DDBJ whole genome shotgun (WGS) entry which is preliminary data.</text>
</comment>
<dbReference type="PANTHER" id="PTHR21197:SF0">
    <property type="entry name" value="UDP-GALACTOPYRANOSE MUTASE"/>
    <property type="match status" value="1"/>
</dbReference>
<dbReference type="RefSeq" id="WP_126726481.1">
    <property type="nucleotide sequence ID" value="NZ_RYZH01000031.1"/>
</dbReference>
<dbReference type="OrthoDB" id="9767561at2"/>
<evidence type="ECO:0000313" key="4">
    <source>
        <dbReference type="Proteomes" id="UP000280296"/>
    </source>
</evidence>
<dbReference type="InterPro" id="IPR036188">
    <property type="entry name" value="FAD/NAD-bd_sf"/>
</dbReference>
<reference evidence="3 4" key="2">
    <citation type="submission" date="2019-01" db="EMBL/GenBank/DDBJ databases">
        <title>Tautonia sociabilis, a novel thermotolerant planctomycete of Isosphaeraceae family, isolated from a 4000 m deep subterranean habitat.</title>
        <authorList>
            <person name="Kovaleva O.L."/>
            <person name="Elcheninov A.G."/>
            <person name="Van Heerden E."/>
            <person name="Toshchakov S.V."/>
            <person name="Novikov A."/>
            <person name="Bonch-Osmolovskaya E.A."/>
            <person name="Kublanov I.V."/>
        </authorList>
    </citation>
    <scope>NUCLEOTIDE SEQUENCE [LARGE SCALE GENOMIC DNA]</scope>
    <source>
        <strain evidence="3 4">GM2012</strain>
    </source>
</reference>
<dbReference type="AlphaFoldDB" id="A0A432MHB5"/>
<dbReference type="NCBIfam" id="NF005548">
    <property type="entry name" value="PRK07208.1-4"/>
    <property type="match status" value="1"/>
</dbReference>
<accession>A0A432MHB5</accession>
<dbReference type="GO" id="GO:0008767">
    <property type="term" value="F:UDP-galactopyranose mutase activity"/>
    <property type="evidence" value="ECO:0007669"/>
    <property type="project" value="TreeGrafter"/>
</dbReference>
<organism evidence="3 4">
    <name type="scientific">Tautonia sociabilis</name>
    <dbReference type="NCBI Taxonomy" id="2080755"/>
    <lineage>
        <taxon>Bacteria</taxon>
        <taxon>Pseudomonadati</taxon>
        <taxon>Planctomycetota</taxon>
        <taxon>Planctomycetia</taxon>
        <taxon>Isosphaerales</taxon>
        <taxon>Isosphaeraceae</taxon>
        <taxon>Tautonia</taxon>
    </lineage>
</organism>
<feature type="domain" description="Amine oxidase" evidence="2">
    <location>
        <begin position="46"/>
        <end position="462"/>
    </location>
</feature>
<dbReference type="Gene3D" id="3.50.50.60">
    <property type="entry name" value="FAD/NAD(P)-binding domain"/>
    <property type="match status" value="1"/>
</dbReference>
<dbReference type="SUPFAM" id="SSF51971">
    <property type="entry name" value="Nucleotide-binding domain"/>
    <property type="match status" value="1"/>
</dbReference>
<dbReference type="NCBIfam" id="NF005545">
    <property type="entry name" value="PRK07208.1-1"/>
    <property type="match status" value="1"/>
</dbReference>
<proteinExistence type="predicted"/>